<evidence type="ECO:0000256" key="7">
    <source>
        <dbReference type="ARBA" id="ARBA00022723"/>
    </source>
</evidence>
<feature type="domain" description="MTTase N-terminal" evidence="16">
    <location>
        <begin position="3"/>
        <end position="120"/>
    </location>
</feature>
<feature type="binding site" evidence="14">
    <location>
        <position position="157"/>
    </location>
    <ligand>
        <name>[4Fe-4S] cluster</name>
        <dbReference type="ChEBI" id="CHEBI:49883"/>
        <label>2</label>
        <note>4Fe-4S-S-AdoMet</note>
    </ligand>
</feature>
<comment type="function">
    <text evidence="1 14">Catalyzes the methylthiolation of N6-(dimethylallyl)adenosine (i(6)A), leading to the formation of 2-methylthio-N6-(dimethylallyl)adenosine (ms(2)i(6)A) at position 37 in tRNAs that read codons beginning with uridine.</text>
</comment>
<dbReference type="Gene3D" id="3.40.50.12160">
    <property type="entry name" value="Methylthiotransferase, N-terminal domain"/>
    <property type="match status" value="1"/>
</dbReference>
<dbReference type="InterPro" id="IPR013848">
    <property type="entry name" value="Methylthiotransferase_N"/>
</dbReference>
<organism evidence="18 19">
    <name type="scientific">Candidatus Muproteobacteria bacterium RBG_16_64_10</name>
    <dbReference type="NCBI Taxonomy" id="1817757"/>
    <lineage>
        <taxon>Bacteria</taxon>
        <taxon>Pseudomonadati</taxon>
        <taxon>Pseudomonadota</taxon>
        <taxon>Candidatus Muproteobacteria</taxon>
    </lineage>
</organism>
<dbReference type="HAMAP" id="MF_01864">
    <property type="entry name" value="tRNA_metthiotr_MiaB"/>
    <property type="match status" value="1"/>
</dbReference>
<dbReference type="PROSITE" id="PS51449">
    <property type="entry name" value="MTTASE_N"/>
    <property type="match status" value="1"/>
</dbReference>
<dbReference type="InterPro" id="IPR007197">
    <property type="entry name" value="rSAM"/>
</dbReference>
<sequence length="448" mass="49435">MTKKLYIKTFGCQMNEYDSDKMADVLRAREGMEQTDNPEDADVILFNTCSVREKAQEKVFHDLGRVRLLKQAKPDLLIGVGGCVASQEGAAIVARAPYVDIVFGPQTLHRLPQLIRERRTSGRPQVDVSFPEIEKFDALPPARVEGATAFVSVMEGCSKFCSFCIVPYTRGEEISRPLDDVLAEIAGLTAQGVQEVTLLGQNVNAYCGLMADEETADFAFLLDCVHELPGIERIRYTTSHPREMTPRLVEAYARLPKLVSHLHLPVQSGSDRVLAAMKRGYTALEYKSIVRRLRAARPDISLSTDFIVGFPGETEADFEATMKLIDEVGFDASFSFLYSLRPGTPAAELADETPQDVKAQRLMRLQKRIEEQAQAISAAMVGTVQRILVEGAAKKDAAELAGRTDNNRIVNFAGAARATERLVGRFVDITITAALPHSLRGEIVTRKS</sequence>
<feature type="domain" description="TRAM" evidence="15">
    <location>
        <begin position="378"/>
        <end position="445"/>
    </location>
</feature>
<dbReference type="Pfam" id="PF04055">
    <property type="entry name" value="Radical_SAM"/>
    <property type="match status" value="1"/>
</dbReference>
<dbReference type="Gene3D" id="3.80.30.20">
    <property type="entry name" value="tm_1862 like domain"/>
    <property type="match status" value="1"/>
</dbReference>
<dbReference type="AlphaFoldDB" id="A0A1F6T5U0"/>
<evidence type="ECO:0000256" key="12">
    <source>
        <dbReference type="ARBA" id="ARBA00052380"/>
    </source>
</evidence>
<evidence type="ECO:0000256" key="8">
    <source>
        <dbReference type="ARBA" id="ARBA00023004"/>
    </source>
</evidence>
<evidence type="ECO:0000313" key="19">
    <source>
        <dbReference type="Proteomes" id="UP000179334"/>
    </source>
</evidence>
<keyword evidence="9 14" id="KW-0411">Iron-sulfur</keyword>
<dbReference type="SUPFAM" id="SSF102114">
    <property type="entry name" value="Radical SAM enzymes"/>
    <property type="match status" value="1"/>
</dbReference>
<comment type="catalytic activity">
    <reaction evidence="12">
        <text>2-thio-N(6)-dimethylallyladenosine(37) in tRNA + S-adenosyl-L-methionine = 2-methylsulfanyl-N(6)-dimethylallyladenosine(37) in tRNA + S-adenosyl-L-homocysteine + H(+)</text>
        <dbReference type="Rhea" id="RHEA:37063"/>
        <dbReference type="Rhea" id="RHEA-COMP:10376"/>
        <dbReference type="Rhea" id="RHEA-COMP:10377"/>
        <dbReference type="ChEBI" id="CHEBI:15378"/>
        <dbReference type="ChEBI" id="CHEBI:57856"/>
        <dbReference type="ChEBI" id="CHEBI:59789"/>
        <dbReference type="ChEBI" id="CHEBI:74416"/>
        <dbReference type="ChEBI" id="CHEBI:74417"/>
    </reaction>
    <physiologicalReaction direction="left-to-right" evidence="12">
        <dbReference type="Rhea" id="RHEA:37064"/>
    </physiologicalReaction>
</comment>
<feature type="binding site" evidence="14">
    <location>
        <position position="12"/>
    </location>
    <ligand>
        <name>[4Fe-4S] cluster</name>
        <dbReference type="ChEBI" id="CHEBI:49883"/>
        <label>1</label>
    </ligand>
</feature>
<dbReference type="PANTHER" id="PTHR43020:SF2">
    <property type="entry name" value="MITOCHONDRIAL TRNA METHYLTHIOTRANSFERASE CDK5RAP1"/>
    <property type="match status" value="1"/>
</dbReference>
<keyword evidence="5 14" id="KW-0949">S-adenosyl-L-methionine</keyword>
<comment type="caution">
    <text evidence="18">The sequence shown here is derived from an EMBL/GenBank/DDBJ whole genome shotgun (WGS) entry which is preliminary data.</text>
</comment>
<keyword evidence="6 14" id="KW-0819">tRNA processing</keyword>
<dbReference type="PANTHER" id="PTHR43020">
    <property type="entry name" value="CDK5 REGULATORY SUBUNIT-ASSOCIATED PROTEIN 1"/>
    <property type="match status" value="1"/>
</dbReference>
<dbReference type="EC" id="2.8.4.3" evidence="10 14"/>
<dbReference type="SMART" id="SM00729">
    <property type="entry name" value="Elp3"/>
    <property type="match status" value="1"/>
</dbReference>
<feature type="binding site" evidence="14">
    <location>
        <position position="161"/>
    </location>
    <ligand>
        <name>[4Fe-4S] cluster</name>
        <dbReference type="ChEBI" id="CHEBI:49883"/>
        <label>2</label>
        <note>4Fe-4S-S-AdoMet</note>
    </ligand>
</feature>
<evidence type="ECO:0000256" key="9">
    <source>
        <dbReference type="ARBA" id="ARBA00023014"/>
    </source>
</evidence>
<comment type="catalytic activity">
    <reaction evidence="11">
        <text>N(6)-dimethylallyladenosine(37) in tRNA + (sulfur carrier)-SH + AH2 + S-adenosyl-L-methionine = 2-thio-N(6)-dimethylallyladenosine(37) in tRNA + (sulfur carrier)-H + 5'-deoxyadenosine + L-methionine + A + H(+)</text>
        <dbReference type="Rhea" id="RHEA:36339"/>
        <dbReference type="Rhea" id="RHEA-COMP:10375"/>
        <dbReference type="Rhea" id="RHEA-COMP:10377"/>
        <dbReference type="Rhea" id="RHEA-COMP:14737"/>
        <dbReference type="Rhea" id="RHEA-COMP:14739"/>
        <dbReference type="ChEBI" id="CHEBI:13193"/>
        <dbReference type="ChEBI" id="CHEBI:15378"/>
        <dbReference type="ChEBI" id="CHEBI:17319"/>
        <dbReference type="ChEBI" id="CHEBI:17499"/>
        <dbReference type="ChEBI" id="CHEBI:29917"/>
        <dbReference type="ChEBI" id="CHEBI:57844"/>
        <dbReference type="ChEBI" id="CHEBI:59789"/>
        <dbReference type="ChEBI" id="CHEBI:64428"/>
        <dbReference type="ChEBI" id="CHEBI:74415"/>
        <dbReference type="ChEBI" id="CHEBI:74416"/>
    </reaction>
    <physiologicalReaction direction="left-to-right" evidence="11">
        <dbReference type="Rhea" id="RHEA:36340"/>
    </physiologicalReaction>
</comment>
<evidence type="ECO:0000256" key="13">
    <source>
        <dbReference type="ARBA" id="ARBA00052587"/>
    </source>
</evidence>
<keyword evidence="3 14" id="KW-0963">Cytoplasm</keyword>
<keyword evidence="2 14" id="KW-0004">4Fe-4S</keyword>
<comment type="catalytic activity">
    <reaction evidence="13">
        <text>N(6)-dimethylallyladenosine(37) in tRNA + (sulfur carrier)-SH + AH2 + 2 S-adenosyl-L-methionine = 2-methylsulfanyl-N(6)-dimethylallyladenosine(37) in tRNA + (sulfur carrier)-H + 5'-deoxyadenosine + L-methionine + A + S-adenosyl-L-homocysteine + 2 H(+)</text>
        <dbReference type="Rhea" id="RHEA:37067"/>
        <dbReference type="Rhea" id="RHEA-COMP:10375"/>
        <dbReference type="Rhea" id="RHEA-COMP:10376"/>
        <dbReference type="Rhea" id="RHEA-COMP:14737"/>
        <dbReference type="Rhea" id="RHEA-COMP:14739"/>
        <dbReference type="ChEBI" id="CHEBI:13193"/>
        <dbReference type="ChEBI" id="CHEBI:15378"/>
        <dbReference type="ChEBI" id="CHEBI:17319"/>
        <dbReference type="ChEBI" id="CHEBI:17499"/>
        <dbReference type="ChEBI" id="CHEBI:29917"/>
        <dbReference type="ChEBI" id="CHEBI:57844"/>
        <dbReference type="ChEBI" id="CHEBI:57856"/>
        <dbReference type="ChEBI" id="CHEBI:59789"/>
        <dbReference type="ChEBI" id="CHEBI:64428"/>
        <dbReference type="ChEBI" id="CHEBI:74415"/>
        <dbReference type="ChEBI" id="CHEBI:74417"/>
        <dbReference type="EC" id="2.8.4.3"/>
    </reaction>
    <physiologicalReaction direction="left-to-right" evidence="13">
        <dbReference type="Rhea" id="RHEA:37068"/>
    </physiologicalReaction>
</comment>
<evidence type="ECO:0000259" key="17">
    <source>
        <dbReference type="PROSITE" id="PS51918"/>
    </source>
</evidence>
<dbReference type="SFLD" id="SFLDS00029">
    <property type="entry name" value="Radical_SAM"/>
    <property type="match status" value="1"/>
</dbReference>
<feature type="binding site" evidence="14">
    <location>
        <position position="83"/>
    </location>
    <ligand>
        <name>[4Fe-4S] cluster</name>
        <dbReference type="ChEBI" id="CHEBI:49883"/>
        <label>1</label>
    </ligand>
</feature>
<proteinExistence type="inferred from homology"/>
<keyword evidence="8 14" id="KW-0408">Iron</keyword>
<feature type="domain" description="Radical SAM core" evidence="17">
    <location>
        <begin position="143"/>
        <end position="375"/>
    </location>
</feature>
<evidence type="ECO:0000256" key="2">
    <source>
        <dbReference type="ARBA" id="ARBA00022485"/>
    </source>
</evidence>
<dbReference type="GO" id="GO:0005829">
    <property type="term" value="C:cytosol"/>
    <property type="evidence" value="ECO:0007669"/>
    <property type="project" value="TreeGrafter"/>
</dbReference>
<dbReference type="InterPro" id="IPR023404">
    <property type="entry name" value="rSAM_horseshoe"/>
</dbReference>
<evidence type="ECO:0000256" key="1">
    <source>
        <dbReference type="ARBA" id="ARBA00003234"/>
    </source>
</evidence>
<dbReference type="Pfam" id="PF01938">
    <property type="entry name" value="TRAM"/>
    <property type="match status" value="1"/>
</dbReference>
<accession>A0A1F6T5U0</accession>
<gene>
    <name evidence="14" type="primary">miaB</name>
    <name evidence="18" type="ORF">A2V91_00185</name>
</gene>
<dbReference type="InterPro" id="IPR020612">
    <property type="entry name" value="Methylthiotransferase_CS"/>
</dbReference>
<dbReference type="PROSITE" id="PS01278">
    <property type="entry name" value="MTTASE_RADICAL"/>
    <property type="match status" value="1"/>
</dbReference>
<dbReference type="Pfam" id="PF00919">
    <property type="entry name" value="UPF0004"/>
    <property type="match status" value="1"/>
</dbReference>
<evidence type="ECO:0000256" key="14">
    <source>
        <dbReference type="HAMAP-Rule" id="MF_01864"/>
    </source>
</evidence>
<keyword evidence="7 14" id="KW-0479">Metal-binding</keyword>
<dbReference type="NCBIfam" id="TIGR00089">
    <property type="entry name" value="MiaB/RimO family radical SAM methylthiotransferase"/>
    <property type="match status" value="1"/>
</dbReference>
<dbReference type="InterPro" id="IPR038135">
    <property type="entry name" value="Methylthiotransferase_N_sf"/>
</dbReference>
<comment type="subunit">
    <text evidence="14">Monomer.</text>
</comment>
<dbReference type="PROSITE" id="PS50926">
    <property type="entry name" value="TRAM"/>
    <property type="match status" value="1"/>
</dbReference>
<dbReference type="EMBL" id="MFSR01000024">
    <property type="protein sequence ID" value="OGI40501.1"/>
    <property type="molecule type" value="Genomic_DNA"/>
</dbReference>
<dbReference type="SFLD" id="SFLDG01082">
    <property type="entry name" value="B12-binding_domain_containing"/>
    <property type="match status" value="1"/>
</dbReference>
<protein>
    <recommendedName>
        <fullName evidence="10 14">tRNA-2-methylthio-N(6)-dimethylallyladenosine synthase</fullName>
        <ecNumber evidence="10 14">2.8.4.3</ecNumber>
    </recommendedName>
    <alternativeName>
        <fullName evidence="14">(Dimethylallyl)adenosine tRNA methylthiotransferase MiaB</fullName>
    </alternativeName>
    <alternativeName>
        <fullName evidence="14">tRNA-i(6)A37 methylthiotransferase</fullName>
    </alternativeName>
</protein>
<dbReference type="SFLD" id="SFLDF00273">
    <property type="entry name" value="(dimethylallyl)adenosine_tRNA"/>
    <property type="match status" value="1"/>
</dbReference>
<dbReference type="InterPro" id="IPR006638">
    <property type="entry name" value="Elp3/MiaA/NifB-like_rSAM"/>
</dbReference>
<evidence type="ECO:0000313" key="18">
    <source>
        <dbReference type="EMBL" id="OGI40501.1"/>
    </source>
</evidence>
<evidence type="ECO:0000256" key="4">
    <source>
        <dbReference type="ARBA" id="ARBA00022679"/>
    </source>
</evidence>
<reference evidence="18 19" key="1">
    <citation type="journal article" date="2016" name="Nat. Commun.">
        <title>Thousands of microbial genomes shed light on interconnected biogeochemical processes in an aquifer system.</title>
        <authorList>
            <person name="Anantharaman K."/>
            <person name="Brown C.T."/>
            <person name="Hug L.A."/>
            <person name="Sharon I."/>
            <person name="Castelle C.J."/>
            <person name="Probst A.J."/>
            <person name="Thomas B.C."/>
            <person name="Singh A."/>
            <person name="Wilkins M.J."/>
            <person name="Karaoz U."/>
            <person name="Brodie E.L."/>
            <person name="Williams K.H."/>
            <person name="Hubbard S.S."/>
            <person name="Banfield J.F."/>
        </authorList>
    </citation>
    <scope>NUCLEOTIDE SEQUENCE [LARGE SCALE GENOMIC DNA]</scope>
</reference>
<comment type="similarity">
    <text evidence="14">Belongs to the methylthiotransferase family. MiaB subfamily.</text>
</comment>
<dbReference type="InterPro" id="IPR058240">
    <property type="entry name" value="rSAM_sf"/>
</dbReference>
<dbReference type="InterPro" id="IPR006463">
    <property type="entry name" value="MiaB_methiolase"/>
</dbReference>
<dbReference type="CDD" id="cd01335">
    <property type="entry name" value="Radical_SAM"/>
    <property type="match status" value="1"/>
</dbReference>
<dbReference type="GO" id="GO:0046872">
    <property type="term" value="F:metal ion binding"/>
    <property type="evidence" value="ECO:0007669"/>
    <property type="project" value="UniProtKB-KW"/>
</dbReference>
<dbReference type="InterPro" id="IPR002792">
    <property type="entry name" value="TRAM_dom"/>
</dbReference>
<dbReference type="PROSITE" id="PS51918">
    <property type="entry name" value="RADICAL_SAM"/>
    <property type="match status" value="1"/>
</dbReference>
<comment type="cofactor">
    <cofactor evidence="14">
        <name>[4Fe-4S] cluster</name>
        <dbReference type="ChEBI" id="CHEBI:49883"/>
    </cofactor>
    <text evidence="14">Binds 2 [4Fe-4S] clusters. One cluster is coordinated with 3 cysteines and an exchangeable S-adenosyl-L-methionine.</text>
</comment>
<dbReference type="FunFam" id="3.40.50.12160:FF:000001">
    <property type="entry name" value="tRNA-2-methylthio-N(6)-dimethylallyladenosine synthase"/>
    <property type="match status" value="1"/>
</dbReference>
<evidence type="ECO:0000256" key="10">
    <source>
        <dbReference type="ARBA" id="ARBA00033765"/>
    </source>
</evidence>
<feature type="binding site" evidence="14">
    <location>
        <position position="164"/>
    </location>
    <ligand>
        <name>[4Fe-4S] cluster</name>
        <dbReference type="ChEBI" id="CHEBI:49883"/>
        <label>2</label>
        <note>4Fe-4S-S-AdoMet</note>
    </ligand>
</feature>
<dbReference type="GO" id="GO:0035597">
    <property type="term" value="F:tRNA-2-methylthio-N(6)-dimethylallyladenosine(37) synthase activity"/>
    <property type="evidence" value="ECO:0007669"/>
    <property type="project" value="UniProtKB-EC"/>
</dbReference>
<dbReference type="FunFam" id="3.80.30.20:FF:000001">
    <property type="entry name" value="tRNA-2-methylthio-N(6)-dimethylallyladenosine synthase 2"/>
    <property type="match status" value="1"/>
</dbReference>
<evidence type="ECO:0000259" key="16">
    <source>
        <dbReference type="PROSITE" id="PS51449"/>
    </source>
</evidence>
<evidence type="ECO:0000256" key="11">
    <source>
        <dbReference type="ARBA" id="ARBA00050926"/>
    </source>
</evidence>
<dbReference type="NCBIfam" id="TIGR01574">
    <property type="entry name" value="miaB-methiolase"/>
    <property type="match status" value="1"/>
</dbReference>
<dbReference type="GO" id="GO:0051539">
    <property type="term" value="F:4 iron, 4 sulfur cluster binding"/>
    <property type="evidence" value="ECO:0007669"/>
    <property type="project" value="UniProtKB-UniRule"/>
</dbReference>
<evidence type="ECO:0000256" key="3">
    <source>
        <dbReference type="ARBA" id="ARBA00022490"/>
    </source>
</evidence>
<dbReference type="InterPro" id="IPR005839">
    <property type="entry name" value="Methylthiotransferase"/>
</dbReference>
<evidence type="ECO:0000256" key="5">
    <source>
        <dbReference type="ARBA" id="ARBA00022691"/>
    </source>
</evidence>
<comment type="subcellular location">
    <subcellularLocation>
        <location evidence="14">Cytoplasm</location>
    </subcellularLocation>
</comment>
<feature type="binding site" evidence="14">
    <location>
        <position position="49"/>
    </location>
    <ligand>
        <name>[4Fe-4S] cluster</name>
        <dbReference type="ChEBI" id="CHEBI:49883"/>
        <label>1</label>
    </ligand>
</feature>
<name>A0A1F6T5U0_9PROT</name>
<dbReference type="SFLD" id="SFLDG01061">
    <property type="entry name" value="methylthiotransferase"/>
    <property type="match status" value="1"/>
</dbReference>
<keyword evidence="4 14" id="KW-0808">Transferase</keyword>
<evidence type="ECO:0000256" key="6">
    <source>
        <dbReference type="ARBA" id="ARBA00022694"/>
    </source>
</evidence>
<dbReference type="Proteomes" id="UP000179334">
    <property type="component" value="Unassembled WGS sequence"/>
</dbReference>
<evidence type="ECO:0000259" key="15">
    <source>
        <dbReference type="PROSITE" id="PS50926"/>
    </source>
</evidence>